<protein>
    <submittedName>
        <fullName evidence="2">Regulatory protein</fullName>
    </submittedName>
</protein>
<gene>
    <name evidence="2" type="ordered locus">CBO1403</name>
</gene>
<dbReference type="CDD" id="cd00093">
    <property type="entry name" value="HTH_XRE"/>
    <property type="match status" value="1"/>
</dbReference>
<name>A5I1N5_CLOBH</name>
<dbReference type="AlphaFoldDB" id="A5I1N5"/>
<dbReference type="InterPro" id="IPR010982">
    <property type="entry name" value="Lambda_DNA-bd_dom_sf"/>
</dbReference>
<reference evidence="2 3" key="1">
    <citation type="journal article" date="2007" name="Genome Res.">
        <title>Genome sequence of a proteolytic (Group I) Clostridium botulinum strain Hall A and comparative analysis of the clostridial genomes.</title>
        <authorList>
            <person name="Sebaihia M."/>
            <person name="Peck M.W."/>
            <person name="Minton N.P."/>
            <person name="Thomson N.R."/>
            <person name="Holden M.T.G."/>
            <person name="Mitchell W.J."/>
            <person name="Carter A.T."/>
            <person name="Bentley S.D."/>
            <person name="Mason D.R."/>
            <person name="Crossman L."/>
            <person name="Paul C.J."/>
            <person name="Ivens A."/>
            <person name="Wells-Bennik M.H.J."/>
            <person name="Davis I.J."/>
            <person name="Cerdeno-Tarraga A.M."/>
            <person name="Churcher C."/>
            <person name="Quail M.A."/>
            <person name="Chillingworth T."/>
            <person name="Feltwell T."/>
            <person name="Fraser A."/>
            <person name="Goodhead I."/>
            <person name="Hance Z."/>
            <person name="Jagels K."/>
            <person name="Larke N."/>
            <person name="Maddison M."/>
            <person name="Moule S."/>
            <person name="Mungall K."/>
            <person name="Norbertczak H."/>
            <person name="Rabbinowitsch E."/>
            <person name="Sanders M."/>
            <person name="Simmonds M."/>
            <person name="White B."/>
            <person name="Whithead S."/>
            <person name="Parkhill J."/>
        </authorList>
    </citation>
    <scope>NUCLEOTIDE SEQUENCE [LARGE SCALE GENOMIC DNA]</scope>
    <source>
        <strain evidence="3">Hall / ATCC 3502 / NCTC 13319 / Type A [Sanger]</strain>
    </source>
</reference>
<keyword evidence="3" id="KW-1185">Reference proteome</keyword>
<dbReference type="InterPro" id="IPR001387">
    <property type="entry name" value="Cro/C1-type_HTH"/>
</dbReference>
<dbReference type="Pfam" id="PF12844">
    <property type="entry name" value="HTH_19"/>
    <property type="match status" value="1"/>
</dbReference>
<dbReference type="PATRIC" id="fig|413999.7.peg.1383"/>
<dbReference type="SUPFAM" id="SSF47413">
    <property type="entry name" value="lambda repressor-like DNA-binding domains"/>
    <property type="match status" value="1"/>
</dbReference>
<dbReference type="Proteomes" id="UP000001986">
    <property type="component" value="Chromosome"/>
</dbReference>
<evidence type="ECO:0000313" key="2">
    <source>
        <dbReference type="EMBL" id="CAL82947.1"/>
    </source>
</evidence>
<dbReference type="KEGG" id="cbo:CBO1403"/>
<feature type="domain" description="HTH cro/C1-type" evidence="1">
    <location>
        <begin position="17"/>
        <end position="79"/>
    </location>
</feature>
<proteinExistence type="predicted"/>
<dbReference type="GO" id="GO:0003677">
    <property type="term" value="F:DNA binding"/>
    <property type="evidence" value="ECO:0007669"/>
    <property type="project" value="InterPro"/>
</dbReference>
<sequence>MLYQFIRGIYMLNGKKIREARIKLGYTARDIENLTHNPKFTTSISKSYLEELERGDKKNPSFEKIVVLSQVLMCKLDDLVAR</sequence>
<dbReference type="PROSITE" id="PS50943">
    <property type="entry name" value="HTH_CROC1"/>
    <property type="match status" value="1"/>
</dbReference>
<evidence type="ECO:0000259" key="1">
    <source>
        <dbReference type="PROSITE" id="PS50943"/>
    </source>
</evidence>
<accession>A5I1N5</accession>
<dbReference type="Gene3D" id="1.10.260.40">
    <property type="entry name" value="lambda repressor-like DNA-binding domains"/>
    <property type="match status" value="1"/>
</dbReference>
<evidence type="ECO:0000313" key="3">
    <source>
        <dbReference type="Proteomes" id="UP000001986"/>
    </source>
</evidence>
<dbReference type="EMBL" id="AM412317">
    <property type="protein sequence ID" value="CAL82947.1"/>
    <property type="molecule type" value="Genomic_DNA"/>
</dbReference>
<organism evidence="2 3">
    <name type="scientific">Clostridium botulinum (strain Hall / ATCC 3502 / NCTC 13319 / Type A)</name>
    <dbReference type="NCBI Taxonomy" id="441771"/>
    <lineage>
        <taxon>Bacteria</taxon>
        <taxon>Bacillati</taxon>
        <taxon>Bacillota</taxon>
        <taxon>Clostridia</taxon>
        <taxon>Eubacteriales</taxon>
        <taxon>Clostridiaceae</taxon>
        <taxon>Clostridium</taxon>
    </lineage>
</organism>
<dbReference type="HOGENOM" id="CLU_2750672_0_0_9"/>